<feature type="transmembrane region" description="Helical" evidence="8">
    <location>
        <begin position="612"/>
        <end position="629"/>
    </location>
</feature>
<evidence type="ECO:0000256" key="6">
    <source>
        <dbReference type="ARBA" id="ARBA00022989"/>
    </source>
</evidence>
<evidence type="ECO:0000259" key="10">
    <source>
        <dbReference type="Pfam" id="PF12794"/>
    </source>
</evidence>
<dbReference type="GO" id="GO:0008381">
    <property type="term" value="F:mechanosensitive monoatomic ion channel activity"/>
    <property type="evidence" value="ECO:0007669"/>
    <property type="project" value="UniProtKB-ARBA"/>
</dbReference>
<evidence type="ECO:0000256" key="5">
    <source>
        <dbReference type="ARBA" id="ARBA00022729"/>
    </source>
</evidence>
<evidence type="ECO:0000313" key="14">
    <source>
        <dbReference type="Proteomes" id="UP000009175"/>
    </source>
</evidence>
<feature type="transmembrane region" description="Helical" evidence="8">
    <location>
        <begin position="853"/>
        <end position="872"/>
    </location>
</feature>
<feature type="transmembrane region" description="Helical" evidence="8">
    <location>
        <begin position="507"/>
        <end position="529"/>
    </location>
</feature>
<dbReference type="Gene3D" id="2.30.30.60">
    <property type="match status" value="1"/>
</dbReference>
<keyword evidence="5" id="KW-0732">Signal</keyword>
<proteinExistence type="inferred from homology"/>
<dbReference type="InterPro" id="IPR023408">
    <property type="entry name" value="MscS_beta-dom_sf"/>
</dbReference>
<feature type="domain" description="Mechanosensitive ion channel MscS C-terminal" evidence="11">
    <location>
        <begin position="974"/>
        <end position="1055"/>
    </location>
</feature>
<dbReference type="InterPro" id="IPR011066">
    <property type="entry name" value="MscS_channel_C_sf"/>
</dbReference>
<comment type="subcellular location">
    <subcellularLocation>
        <location evidence="1">Cell membrane</location>
        <topology evidence="1">Multi-pass membrane protein</topology>
    </subcellularLocation>
</comment>
<dbReference type="SUPFAM" id="SSF50182">
    <property type="entry name" value="Sm-like ribonucleoproteins"/>
    <property type="match status" value="1"/>
</dbReference>
<feature type="transmembrane region" description="Helical" evidence="8">
    <location>
        <begin position="656"/>
        <end position="677"/>
    </location>
</feature>
<dbReference type="PANTHER" id="PTHR30347">
    <property type="entry name" value="POTASSIUM CHANNEL RELATED"/>
    <property type="match status" value="1"/>
</dbReference>
<sequence>MAELISLQPKFGAMLRFLLIAFFFFPLFSLANPSLQLEKRLGFSQGTNTPQPSVSQQTLELTETAELLAQQAAEYQQQLLGFVDEKARLQKALAATQKDLPLARRQDLNQQASAAYLQLSTLKEEETQLIQQHSTLLQRHNQLPTAVANARQALIQHQKAPQAPLDSPNGALQLAQRRYYEQNLATLEAEQASSQKRIELAQFKLQLVRAQLRQQELFIEKLNRAISSQRQAVTDATLANNVSTDTEPQDALSQQLQTNNALLGQKLQTLTLQIDNVVDMQEVAEKRYQEQSLQVSSVQEQISWVKTNSAFGERFLQMLQSLPKPPNPEHLQNQIADARLARYQMEQELARNQEQLDQKSLYSEAQYSLLQAEQKLLKQMLQGFDLLLSELAKLKVSHTELNAQYVTLKNTLSEHLFWVPNAAPIGKLWLTDLHRSLIWLVQQAPWQQLSMALDEQSDYWSWWLILLVLCWVIQDVIRPRFDKAMNHFLQPVGNVTQDDFKYTFETLLLTLGYALLRPAPIVLAGGFFMLSQYNLVQAVGAGILVSGCVYLVYRFMFLLSIEKGLLIGHFRRPREVIEHGKQRLKAAMLLALPLVAVVSFTEILDVSLVRNSLGRGAFILLCLQLLWFYRDILKYAKGYRQSHEPQGKNRRLLQRFLWLMLLLTPAICTLLALRGFYFTSFQLMLQLQISLLLALGFLLLYQLIKRWMLIERRRIAFDRAKAKRAEKLAQRERGETVSADSQDVYEEPKVDLETISSQSLGLVRSLLILAFLASLIGLWTQTHSALFSFLDGINLWTSTAIIDGGEQLVPITLKSVLFGVLIMVFSLMIATNLPGLLELVILQRLDLTPGTGFAITTVSRYLVVMVGTLVGFSTLGMEWSKLQWLIAALSVGLGFGLQEIFANFISGLIILFEKPVRIGDTVTIRDLTGTVSKIQIRATTIIDWDRKEIIVPNKAFITEQLINWSLSDPITRVIIKVGVARDSDPAKVEASLYQAIKECQHALHTPEPEVWFAGFGQHTQDYEVRAYAKDMGSRWPLRHDLHKRISTKLKENNLELAYPQMEITINQGGVPSRDAQIQLR</sequence>
<dbReference type="PROSITE" id="PS01246">
    <property type="entry name" value="UPF0003"/>
    <property type="match status" value="1"/>
</dbReference>
<dbReference type="PANTHER" id="PTHR30347:SF9">
    <property type="entry name" value="MINICONDUCTANCE MECHANOSENSITIVE CHANNEL MSCM"/>
    <property type="match status" value="1"/>
</dbReference>
<dbReference type="AlphaFoldDB" id="A1SA32"/>
<evidence type="ECO:0000256" key="4">
    <source>
        <dbReference type="ARBA" id="ARBA00022692"/>
    </source>
</evidence>
<dbReference type="Pfam" id="PF21088">
    <property type="entry name" value="MS_channel_1st"/>
    <property type="match status" value="1"/>
</dbReference>
<dbReference type="SUPFAM" id="SSF82689">
    <property type="entry name" value="Mechanosensitive channel protein MscS (YggB), C-terminal domain"/>
    <property type="match status" value="1"/>
</dbReference>
<feature type="transmembrane region" description="Helical" evidence="8">
    <location>
        <begin position="884"/>
        <end position="912"/>
    </location>
</feature>
<dbReference type="Pfam" id="PF00924">
    <property type="entry name" value="MS_channel_2nd"/>
    <property type="match status" value="1"/>
</dbReference>
<evidence type="ECO:0000256" key="1">
    <source>
        <dbReference type="ARBA" id="ARBA00004651"/>
    </source>
</evidence>
<dbReference type="Pfam" id="PF12794">
    <property type="entry name" value="MscS_TM"/>
    <property type="match status" value="1"/>
</dbReference>
<dbReference type="InterPro" id="IPR011014">
    <property type="entry name" value="MscS_channel_TM-2"/>
</dbReference>
<dbReference type="Pfam" id="PF21082">
    <property type="entry name" value="MS_channel_3rd"/>
    <property type="match status" value="1"/>
</dbReference>
<dbReference type="Gene3D" id="3.30.70.100">
    <property type="match status" value="1"/>
</dbReference>
<keyword evidence="7 8" id="KW-0472">Membrane</keyword>
<comment type="similarity">
    <text evidence="2">Belongs to the MscS (TC 1.A.23) family.</text>
</comment>
<keyword evidence="6 8" id="KW-1133">Transmembrane helix</keyword>
<evidence type="ECO:0000259" key="12">
    <source>
        <dbReference type="Pfam" id="PF21088"/>
    </source>
</evidence>
<dbReference type="InterPro" id="IPR049278">
    <property type="entry name" value="MS_channel_C"/>
</dbReference>
<dbReference type="InterPro" id="IPR025692">
    <property type="entry name" value="MscS_IM_dom1"/>
</dbReference>
<organism evidence="13 14">
    <name type="scientific">Shewanella amazonensis (strain ATCC BAA-1098 / SB2B)</name>
    <dbReference type="NCBI Taxonomy" id="326297"/>
    <lineage>
        <taxon>Bacteria</taxon>
        <taxon>Pseudomonadati</taxon>
        <taxon>Pseudomonadota</taxon>
        <taxon>Gammaproteobacteria</taxon>
        <taxon>Alteromonadales</taxon>
        <taxon>Shewanellaceae</taxon>
        <taxon>Shewanella</taxon>
    </lineage>
</organism>
<feature type="transmembrane region" description="Helical" evidence="8">
    <location>
        <begin position="816"/>
        <end position="841"/>
    </location>
</feature>
<reference evidence="13 14" key="1">
    <citation type="submission" date="2006-12" db="EMBL/GenBank/DDBJ databases">
        <title>Complete sequence of Shewanella amazonensis SB2B.</title>
        <authorList>
            <consortium name="US DOE Joint Genome Institute"/>
            <person name="Copeland A."/>
            <person name="Lucas S."/>
            <person name="Lapidus A."/>
            <person name="Barry K."/>
            <person name="Detter J.C."/>
            <person name="Glavina del Rio T."/>
            <person name="Hammon N."/>
            <person name="Israni S."/>
            <person name="Dalin E."/>
            <person name="Tice H."/>
            <person name="Pitluck S."/>
            <person name="Munk A.C."/>
            <person name="Brettin T."/>
            <person name="Bruce D."/>
            <person name="Han C."/>
            <person name="Tapia R."/>
            <person name="Gilna P."/>
            <person name="Schmutz J."/>
            <person name="Larimer F."/>
            <person name="Land M."/>
            <person name="Hauser L."/>
            <person name="Kyrpides N."/>
            <person name="Mikhailova N."/>
            <person name="Fredrickson J."/>
            <person name="Richardson P."/>
        </authorList>
    </citation>
    <scope>NUCLEOTIDE SEQUENCE [LARGE SCALE GENOMIC DNA]</scope>
    <source>
        <strain evidence="14">ATCC BAA-1098 / SB2B</strain>
    </source>
</reference>
<protein>
    <submittedName>
        <fullName evidence="13">Transporter, putative</fullName>
    </submittedName>
</protein>
<keyword evidence="3" id="KW-1003">Cell membrane</keyword>
<keyword evidence="14" id="KW-1185">Reference proteome</keyword>
<feature type="domain" description="Mechanosensitive ion channel transmembrane helices 2/3" evidence="12">
    <location>
        <begin position="857"/>
        <end position="898"/>
    </location>
</feature>
<dbReference type="KEGG" id="saz:Sama_3036"/>
<evidence type="ECO:0000259" key="11">
    <source>
        <dbReference type="Pfam" id="PF21082"/>
    </source>
</evidence>
<evidence type="ECO:0000313" key="13">
    <source>
        <dbReference type="EMBL" id="ABM01239.1"/>
    </source>
</evidence>
<dbReference type="STRING" id="326297.Sama_3036"/>
<name>A1SA32_SHEAM</name>
<feature type="domain" description="Mechanosensitive ion channel inner membrane" evidence="10">
    <location>
        <begin position="459"/>
        <end position="796"/>
    </location>
</feature>
<dbReference type="InterPro" id="IPR049142">
    <property type="entry name" value="MS_channel_1st"/>
</dbReference>
<dbReference type="InterPro" id="IPR006686">
    <property type="entry name" value="MscS_channel_CS"/>
</dbReference>
<dbReference type="InterPro" id="IPR010920">
    <property type="entry name" value="LSM_dom_sf"/>
</dbReference>
<keyword evidence="4 8" id="KW-0812">Transmembrane</keyword>
<dbReference type="eggNOG" id="COG3264">
    <property type="taxonomic scope" value="Bacteria"/>
</dbReference>
<feature type="transmembrane region" description="Helical" evidence="8">
    <location>
        <begin position="683"/>
        <end position="704"/>
    </location>
</feature>
<dbReference type="HOGENOM" id="CLU_007829_2_0_6"/>
<evidence type="ECO:0000256" key="3">
    <source>
        <dbReference type="ARBA" id="ARBA00022475"/>
    </source>
</evidence>
<feature type="transmembrane region" description="Helical" evidence="8">
    <location>
        <begin position="535"/>
        <end position="561"/>
    </location>
</feature>
<feature type="transmembrane region" description="Helical" evidence="8">
    <location>
        <begin position="582"/>
        <end position="600"/>
    </location>
</feature>
<dbReference type="InterPro" id="IPR006685">
    <property type="entry name" value="MscS_channel_2nd"/>
</dbReference>
<gene>
    <name evidence="13" type="ordered locus">Sama_3036</name>
</gene>
<feature type="transmembrane region" description="Helical" evidence="8">
    <location>
        <begin position="459"/>
        <end position="477"/>
    </location>
</feature>
<evidence type="ECO:0000259" key="9">
    <source>
        <dbReference type="Pfam" id="PF00924"/>
    </source>
</evidence>
<feature type="domain" description="Mechanosensitive ion channel MscS" evidence="9">
    <location>
        <begin position="900"/>
        <end position="965"/>
    </location>
</feature>
<feature type="transmembrane region" description="Helical" evidence="8">
    <location>
        <begin position="762"/>
        <end position="780"/>
    </location>
</feature>
<dbReference type="EMBL" id="CP000507">
    <property type="protein sequence ID" value="ABM01239.1"/>
    <property type="molecule type" value="Genomic_DNA"/>
</dbReference>
<dbReference type="Proteomes" id="UP000009175">
    <property type="component" value="Chromosome"/>
</dbReference>
<accession>A1SA32</accession>
<dbReference type="Gene3D" id="1.10.287.1260">
    <property type="match status" value="1"/>
</dbReference>
<dbReference type="FunFam" id="1.10.287.1260:FF:000002">
    <property type="entry name" value="Potassium efflux system KefA"/>
    <property type="match status" value="1"/>
</dbReference>
<dbReference type="InterPro" id="IPR052702">
    <property type="entry name" value="MscS-like_channel"/>
</dbReference>
<evidence type="ECO:0000256" key="8">
    <source>
        <dbReference type="SAM" id="Phobius"/>
    </source>
</evidence>
<evidence type="ECO:0000256" key="7">
    <source>
        <dbReference type="ARBA" id="ARBA00023136"/>
    </source>
</evidence>
<evidence type="ECO:0000256" key="2">
    <source>
        <dbReference type="ARBA" id="ARBA00008017"/>
    </source>
</evidence>
<dbReference type="GO" id="GO:0005886">
    <property type="term" value="C:plasma membrane"/>
    <property type="evidence" value="ECO:0007669"/>
    <property type="project" value="UniProtKB-SubCell"/>
</dbReference>
<dbReference type="SUPFAM" id="SSF82861">
    <property type="entry name" value="Mechanosensitive channel protein MscS (YggB), transmembrane region"/>
    <property type="match status" value="1"/>
</dbReference>
<dbReference type="FunFam" id="2.30.30.60:FF:000001">
    <property type="entry name" value="MscS Mechanosensitive ion channel"/>
    <property type="match status" value="1"/>
</dbReference>